<dbReference type="AlphaFoldDB" id="A0A4U5QNF3"/>
<evidence type="ECO:0000256" key="5">
    <source>
        <dbReference type="ARBA" id="ARBA00023004"/>
    </source>
</evidence>
<evidence type="ECO:0000256" key="4">
    <source>
        <dbReference type="ARBA" id="ARBA00023002"/>
    </source>
</evidence>
<dbReference type="PRINTS" id="PR00463">
    <property type="entry name" value="EP450I"/>
</dbReference>
<evidence type="ECO:0000256" key="2">
    <source>
        <dbReference type="ARBA" id="ARBA00022617"/>
    </source>
</evidence>
<dbReference type="SUPFAM" id="SSF48264">
    <property type="entry name" value="Cytochrome P450"/>
    <property type="match status" value="1"/>
</dbReference>
<dbReference type="InterPro" id="IPR001128">
    <property type="entry name" value="Cyt_P450"/>
</dbReference>
<proteinExistence type="inferred from homology"/>
<evidence type="ECO:0000313" key="7">
    <source>
        <dbReference type="EMBL" id="TKS12342.1"/>
    </source>
</evidence>
<sequence length="349" mass="39832">MEQVFQFIQILVPFLLLIFTVLRLWKKSQGKISSTPTPPPGPWKLPLIGNLHQLLGSLPHQVLRDMANKYGPVMQLQIGEVPTVIISSPEAAKEAMKTHEINFVERPCLLVAKVMYYNSKDIGFAPYGDYWRQMKKVCVLELLSAKRVKSFRSIREEEVSNFIRTIYSRAGSPINLSKMMFDLLNGITARTSVGKKYKHQEAFLPIIEQVIEAIGGTNIADVFPSSKLLCMISRFRSRLERSHQDADEILENIIYDHRVCREVAKTDEESEAEDLLDVLLNLQKHGDLGFPLTTDSIKATILLLYHFDWKLPNGDLLEDLDMNEVFGGTVRRKHQLNVIPIPFYPSPLQ</sequence>
<name>A0A4U5QNF3_POPAL</name>
<keyword evidence="3" id="KW-0479">Metal-binding</keyword>
<dbReference type="Pfam" id="PF00067">
    <property type="entry name" value="p450"/>
    <property type="match status" value="1"/>
</dbReference>
<dbReference type="EMBL" id="RCHU01000176">
    <property type="protein sequence ID" value="TKS12342.1"/>
    <property type="molecule type" value="Genomic_DNA"/>
</dbReference>
<accession>A0A4U5QNF3</accession>
<organism evidence="7">
    <name type="scientific">Populus alba</name>
    <name type="common">White poplar</name>
    <dbReference type="NCBI Taxonomy" id="43335"/>
    <lineage>
        <taxon>Eukaryota</taxon>
        <taxon>Viridiplantae</taxon>
        <taxon>Streptophyta</taxon>
        <taxon>Embryophyta</taxon>
        <taxon>Tracheophyta</taxon>
        <taxon>Spermatophyta</taxon>
        <taxon>Magnoliopsida</taxon>
        <taxon>eudicotyledons</taxon>
        <taxon>Gunneridae</taxon>
        <taxon>Pentapetalae</taxon>
        <taxon>rosids</taxon>
        <taxon>fabids</taxon>
        <taxon>Malpighiales</taxon>
        <taxon>Salicaceae</taxon>
        <taxon>Saliceae</taxon>
        <taxon>Populus</taxon>
    </lineage>
</organism>
<keyword evidence="4" id="KW-0560">Oxidoreductase</keyword>
<dbReference type="GO" id="GO:0004497">
    <property type="term" value="F:monooxygenase activity"/>
    <property type="evidence" value="ECO:0007669"/>
    <property type="project" value="InterPro"/>
</dbReference>
<evidence type="ECO:0000256" key="3">
    <source>
        <dbReference type="ARBA" id="ARBA00022723"/>
    </source>
</evidence>
<comment type="similarity">
    <text evidence="1">Belongs to the cytochrome P450 family.</text>
</comment>
<evidence type="ECO:0000256" key="6">
    <source>
        <dbReference type="SAM" id="Phobius"/>
    </source>
</evidence>
<dbReference type="GO" id="GO:0020037">
    <property type="term" value="F:heme binding"/>
    <property type="evidence" value="ECO:0007669"/>
    <property type="project" value="InterPro"/>
</dbReference>
<feature type="transmembrane region" description="Helical" evidence="6">
    <location>
        <begin position="6"/>
        <end position="25"/>
    </location>
</feature>
<reference evidence="7" key="1">
    <citation type="submission" date="2018-10" db="EMBL/GenBank/DDBJ databases">
        <title>Population genomic analysis revealed the cold adaptation of white poplar.</title>
        <authorList>
            <person name="Liu Y.-J."/>
        </authorList>
    </citation>
    <scope>NUCLEOTIDE SEQUENCE [LARGE SCALE GENOMIC DNA]</scope>
    <source>
        <strain evidence="7">PAL-ZL1</strain>
    </source>
</reference>
<dbReference type="GO" id="GO:0005506">
    <property type="term" value="F:iron ion binding"/>
    <property type="evidence" value="ECO:0007669"/>
    <property type="project" value="InterPro"/>
</dbReference>
<dbReference type="InterPro" id="IPR002401">
    <property type="entry name" value="Cyt_P450_E_grp-I"/>
</dbReference>
<gene>
    <name evidence="7" type="ORF">D5086_0000064620</name>
</gene>
<dbReference type="STRING" id="43335.A0A4U5QNF3"/>
<dbReference type="PANTHER" id="PTHR47955:SF8">
    <property type="entry name" value="CYTOCHROME P450 71D11-LIKE"/>
    <property type="match status" value="1"/>
</dbReference>
<evidence type="ECO:0008006" key="8">
    <source>
        <dbReference type="Google" id="ProtNLM"/>
    </source>
</evidence>
<comment type="caution">
    <text evidence="7">The sequence shown here is derived from an EMBL/GenBank/DDBJ whole genome shotgun (WGS) entry which is preliminary data.</text>
</comment>
<protein>
    <recommendedName>
        <fullName evidence="8">Premnaspirodiene oxygenase-like</fullName>
    </recommendedName>
</protein>
<evidence type="ECO:0000256" key="1">
    <source>
        <dbReference type="ARBA" id="ARBA00010617"/>
    </source>
</evidence>
<keyword evidence="5" id="KW-0408">Iron</keyword>
<keyword evidence="6" id="KW-0812">Transmembrane</keyword>
<keyword evidence="6" id="KW-1133">Transmembrane helix</keyword>
<keyword evidence="2" id="KW-0349">Heme</keyword>
<dbReference type="Gene3D" id="1.10.630.10">
    <property type="entry name" value="Cytochrome P450"/>
    <property type="match status" value="1"/>
</dbReference>
<dbReference type="PANTHER" id="PTHR47955">
    <property type="entry name" value="CYTOCHROME P450 FAMILY 71 PROTEIN"/>
    <property type="match status" value="1"/>
</dbReference>
<dbReference type="GO" id="GO:0016705">
    <property type="term" value="F:oxidoreductase activity, acting on paired donors, with incorporation or reduction of molecular oxygen"/>
    <property type="evidence" value="ECO:0007669"/>
    <property type="project" value="InterPro"/>
</dbReference>
<dbReference type="InterPro" id="IPR036396">
    <property type="entry name" value="Cyt_P450_sf"/>
</dbReference>
<keyword evidence="6" id="KW-0472">Membrane</keyword>